<sequence length="25" mass="2962">RKREKSEKRDAEESEGTGTKRARKE</sequence>
<evidence type="ECO:0000256" key="1">
    <source>
        <dbReference type="SAM" id="MobiDB-lite"/>
    </source>
</evidence>
<gene>
    <name evidence="2" type="ORF">EZS28_044072</name>
</gene>
<reference evidence="2 3" key="1">
    <citation type="submission" date="2019-03" db="EMBL/GenBank/DDBJ databases">
        <title>Single cell metagenomics reveals metabolic interactions within the superorganism composed of flagellate Streblomastix strix and complex community of Bacteroidetes bacteria on its surface.</title>
        <authorList>
            <person name="Treitli S.C."/>
            <person name="Kolisko M."/>
            <person name="Husnik F."/>
            <person name="Keeling P."/>
            <person name="Hampl V."/>
        </authorList>
    </citation>
    <scope>NUCLEOTIDE SEQUENCE [LARGE SCALE GENOMIC DNA]</scope>
    <source>
        <strain evidence="2">ST1C</strain>
    </source>
</reference>
<feature type="compositionally biased region" description="Basic and acidic residues" evidence="1">
    <location>
        <begin position="1"/>
        <end position="11"/>
    </location>
</feature>
<feature type="region of interest" description="Disordered" evidence="1">
    <location>
        <begin position="1"/>
        <end position="25"/>
    </location>
</feature>
<proteinExistence type="predicted"/>
<evidence type="ECO:0000313" key="2">
    <source>
        <dbReference type="EMBL" id="KAA6360400.1"/>
    </source>
</evidence>
<comment type="caution">
    <text evidence="2">The sequence shown here is derived from an EMBL/GenBank/DDBJ whole genome shotgun (WGS) entry which is preliminary data.</text>
</comment>
<feature type="non-terminal residue" evidence="2">
    <location>
        <position position="1"/>
    </location>
</feature>
<dbReference type="EMBL" id="SNRW01026991">
    <property type="protein sequence ID" value="KAA6360400.1"/>
    <property type="molecule type" value="Genomic_DNA"/>
</dbReference>
<evidence type="ECO:0000313" key="3">
    <source>
        <dbReference type="Proteomes" id="UP000324800"/>
    </source>
</evidence>
<organism evidence="2 3">
    <name type="scientific">Streblomastix strix</name>
    <dbReference type="NCBI Taxonomy" id="222440"/>
    <lineage>
        <taxon>Eukaryota</taxon>
        <taxon>Metamonada</taxon>
        <taxon>Preaxostyla</taxon>
        <taxon>Oxymonadida</taxon>
        <taxon>Streblomastigidae</taxon>
        <taxon>Streblomastix</taxon>
    </lineage>
</organism>
<accession>A0A5J4TR16</accession>
<dbReference type="AlphaFoldDB" id="A0A5J4TR16"/>
<dbReference type="Proteomes" id="UP000324800">
    <property type="component" value="Unassembled WGS sequence"/>
</dbReference>
<protein>
    <submittedName>
        <fullName evidence="2">Uncharacterized protein</fullName>
    </submittedName>
</protein>
<name>A0A5J4TR16_9EUKA</name>